<keyword evidence="3" id="KW-0378">Hydrolase</keyword>
<dbReference type="GO" id="GO:0016787">
    <property type="term" value="F:hydrolase activity"/>
    <property type="evidence" value="ECO:0007669"/>
    <property type="project" value="UniProtKB-KW"/>
</dbReference>
<reference evidence="3 4" key="1">
    <citation type="submission" date="2018-09" db="EMBL/GenBank/DDBJ databases">
        <title>Nocardia yunnanensis sp. nov., an actinomycete isolated from a soil sample.</title>
        <authorList>
            <person name="Zhang J."/>
        </authorList>
    </citation>
    <scope>NUCLEOTIDE SEQUENCE [LARGE SCALE GENOMIC DNA]</scope>
    <source>
        <strain evidence="3 4">CFHS0054</strain>
    </source>
</reference>
<evidence type="ECO:0000259" key="1">
    <source>
        <dbReference type="Pfam" id="PF00561"/>
    </source>
</evidence>
<protein>
    <submittedName>
        <fullName evidence="3">Alpha/beta fold hydrolase</fullName>
    </submittedName>
</protein>
<organism evidence="3 4">
    <name type="scientific">Nocardia yunnanensis</name>
    <dbReference type="NCBI Taxonomy" id="2382165"/>
    <lineage>
        <taxon>Bacteria</taxon>
        <taxon>Bacillati</taxon>
        <taxon>Actinomycetota</taxon>
        <taxon>Actinomycetes</taxon>
        <taxon>Mycobacteriales</taxon>
        <taxon>Nocardiaceae</taxon>
        <taxon>Nocardia</taxon>
    </lineage>
</organism>
<dbReference type="EMBL" id="CP032568">
    <property type="protein sequence ID" value="AYF78374.1"/>
    <property type="molecule type" value="Genomic_DNA"/>
</dbReference>
<dbReference type="Pfam" id="PF00561">
    <property type="entry name" value="Abhydrolase_1"/>
    <property type="match status" value="1"/>
</dbReference>
<feature type="domain" description="Peptidase S33 tripeptidyl aminopeptidase-like C-terminal" evidence="2">
    <location>
        <begin position="385"/>
        <end position="474"/>
    </location>
</feature>
<feature type="domain" description="AB hydrolase-1" evidence="1">
    <location>
        <begin position="78"/>
        <end position="233"/>
    </location>
</feature>
<gene>
    <name evidence="3" type="ORF">D7D52_36175</name>
</gene>
<keyword evidence="4" id="KW-1185">Reference proteome</keyword>
<evidence type="ECO:0000259" key="2">
    <source>
        <dbReference type="Pfam" id="PF08386"/>
    </source>
</evidence>
<dbReference type="InterPro" id="IPR029058">
    <property type="entry name" value="AB_hydrolase_fold"/>
</dbReference>
<dbReference type="KEGG" id="nyu:D7D52_36175"/>
<dbReference type="Gene3D" id="3.40.50.1820">
    <property type="entry name" value="alpha/beta hydrolase"/>
    <property type="match status" value="1"/>
</dbReference>
<proteinExistence type="predicted"/>
<dbReference type="InterPro" id="IPR013595">
    <property type="entry name" value="Pept_S33_TAP-like_C"/>
</dbReference>
<evidence type="ECO:0000313" key="4">
    <source>
        <dbReference type="Proteomes" id="UP000267164"/>
    </source>
</evidence>
<dbReference type="GO" id="GO:0016020">
    <property type="term" value="C:membrane"/>
    <property type="evidence" value="ECO:0007669"/>
    <property type="project" value="TreeGrafter"/>
</dbReference>
<dbReference type="AlphaFoldDB" id="A0A386ZMH3"/>
<dbReference type="Pfam" id="PF08386">
    <property type="entry name" value="Abhydrolase_4"/>
    <property type="match status" value="1"/>
</dbReference>
<dbReference type="InterPro" id="IPR050266">
    <property type="entry name" value="AB_hydrolase_sf"/>
</dbReference>
<sequence>MGFAAAAAVTAGLVTGCDSGTPAASPSWCPTVEGHAVECGTVSRPLVEGRADLGTVDVGYARIKHSGGQPAAGTLLPNPGGPGVPMISHAAEAAQVTADLLTDHDVLLIDPRGTGVSGALDCGVGADEYQLGTREQQRDAVGRCAKALGDRAAGYTSAATVDDFDAVRARLGIDKVIPYGISYGTYLMPVYAQRHPDRVAAMVLTGAYAHDHDPLQRPNAAAVSLALQRICERSHACDGNTAVEDLRAVATRLREHPLPVAAKSEVLLTEAKLASLVFEAATSNVGAAPQAMTPLGLLPAALHDAVRGDDRGLIEFTKLTTDEPAYENIGLYITVACNDYPPLWSREAALPQREQQFQQRLDQAVGEFGAFSAAGFTGGQRDGGDACIQWPGIAGHQRPDQVSTPMPGVPVLVLSGDLDAITPDANGKQLAAEFPHATFVSVPNTGHVPDLEPTGCVTGIVAGFVRTGEVRGTDCVASLPPIAVASVTN</sequence>
<evidence type="ECO:0000313" key="3">
    <source>
        <dbReference type="EMBL" id="AYF78374.1"/>
    </source>
</evidence>
<dbReference type="OrthoDB" id="9796770at2"/>
<dbReference type="InterPro" id="IPR000073">
    <property type="entry name" value="AB_hydrolase_1"/>
</dbReference>
<name>A0A386ZMH3_9NOCA</name>
<dbReference type="SUPFAM" id="SSF53474">
    <property type="entry name" value="alpha/beta-Hydrolases"/>
    <property type="match status" value="1"/>
</dbReference>
<dbReference type="Proteomes" id="UP000267164">
    <property type="component" value="Chromosome"/>
</dbReference>
<dbReference type="PANTHER" id="PTHR43798:SF27">
    <property type="entry name" value="HYDROLASE ALPHA_BETA HYDROLASE FOLD FAMILY"/>
    <property type="match status" value="1"/>
</dbReference>
<dbReference type="PANTHER" id="PTHR43798">
    <property type="entry name" value="MONOACYLGLYCEROL LIPASE"/>
    <property type="match status" value="1"/>
</dbReference>
<accession>A0A386ZMH3</accession>